<dbReference type="InterPro" id="IPR003349">
    <property type="entry name" value="JmjN"/>
</dbReference>
<dbReference type="GO" id="GO:0006355">
    <property type="term" value="P:regulation of DNA-templated transcription"/>
    <property type="evidence" value="ECO:0007669"/>
    <property type="project" value="UniProtKB-ARBA"/>
</dbReference>
<dbReference type="Proteomes" id="UP000322667">
    <property type="component" value="Chromosome D13"/>
</dbReference>
<accession>A0A5D2HVH9</accession>
<dbReference type="CDD" id="cd09272">
    <property type="entry name" value="RNase_HI_RT_Ty1"/>
    <property type="match status" value="1"/>
</dbReference>
<dbReference type="GO" id="GO:0000785">
    <property type="term" value="C:chromatin"/>
    <property type="evidence" value="ECO:0007669"/>
    <property type="project" value="TreeGrafter"/>
</dbReference>
<keyword evidence="6" id="KW-1185">Reference proteome</keyword>
<dbReference type="Gene3D" id="2.60.120.650">
    <property type="entry name" value="Cupin"/>
    <property type="match status" value="1"/>
</dbReference>
<evidence type="ECO:0000259" key="3">
    <source>
        <dbReference type="PROSITE" id="PS51183"/>
    </source>
</evidence>
<dbReference type="Pfam" id="PF02373">
    <property type="entry name" value="JmjC"/>
    <property type="match status" value="1"/>
</dbReference>
<dbReference type="InterPro" id="IPR003347">
    <property type="entry name" value="JmjC_dom"/>
</dbReference>
<feature type="domain" description="JmjC" evidence="4">
    <location>
        <begin position="318"/>
        <end position="491"/>
    </location>
</feature>
<sequence>MFTKVDSMKLLGYADSDWVGSIDDMKSTSRYLYTLGSAIFCWSSKKQNVVAQSNAEAEYVAAAGAINQAVWLRKIMVDLNLHQREAIEIKCDNKSTVAVAKNLVFHGRTKHFKIKFHFFREMEQSQEVRLIHSSSEDQLADILTKPLCVLRFKVLRAKLIKRGKSFETNLSSNHRIIEKYKLSKELLWVDQIPQCPVFRPLIEDFKDPFVFLHTITPQASRYGMCKIVSTWKASVPASDVLMKEQRGFEFKSYIQHLRLHEWNVSDMPNFLITQSFEKTANEAFAKRFGADETTSTTALSPYGVNIDGSAFFSHPNDPLGQSNGNLKTFPQLPSCSLQLLDYQIPGITFPMLHTGMLFSTFAWHVEDHFLYNINYHHSGAPKTWYGVPGHVASQFDKVARDYVYDPNILSHIGKAGASALLAEKTTMFPPNILLQHNVPVHKAVQMAGEYVITFPRAYHAGFSQGFNCGEAVNFAFGDWFPWGAVAGLVNVHSCRTVILPYEELLCKEAIILSKSSNYGITETASESCVRSSFVTHIESLNIVLWRLHNLEPSITYSAVSQGTIICQLCKRDCYLTFLECSRCFYHTCIFHGKLIVFIQEDIWKMVDAYQVFGEGSENGIEQELSLYPLSNISSCIKHGMTRFHRKRELNHHCEESAKVEPKVANKNHNKIAYHETILSYPSFNEGNDGFFLLT</sequence>
<evidence type="ECO:0008006" key="7">
    <source>
        <dbReference type="Google" id="ProtNLM"/>
    </source>
</evidence>
<dbReference type="PANTHER" id="PTHR10694">
    <property type="entry name" value="LYSINE-SPECIFIC DEMETHYLASE"/>
    <property type="match status" value="1"/>
</dbReference>
<protein>
    <recommendedName>
        <fullName evidence="7">JmjC domain-containing protein</fullName>
    </recommendedName>
</protein>
<evidence type="ECO:0000259" key="4">
    <source>
        <dbReference type="PROSITE" id="PS51184"/>
    </source>
</evidence>
<dbReference type="Pfam" id="PF02375">
    <property type="entry name" value="JmjN"/>
    <property type="match status" value="1"/>
</dbReference>
<reference evidence="5 6" key="1">
    <citation type="submission" date="2019-07" db="EMBL/GenBank/DDBJ databases">
        <title>WGS assembly of Gossypium tomentosum.</title>
        <authorList>
            <person name="Chen Z.J."/>
            <person name="Sreedasyam A."/>
            <person name="Ando A."/>
            <person name="Song Q."/>
            <person name="De L."/>
            <person name="Hulse-Kemp A."/>
            <person name="Ding M."/>
            <person name="Ye W."/>
            <person name="Kirkbride R."/>
            <person name="Jenkins J."/>
            <person name="Plott C."/>
            <person name="Lovell J."/>
            <person name="Lin Y.-M."/>
            <person name="Vaughn R."/>
            <person name="Liu B."/>
            <person name="Li W."/>
            <person name="Simpson S."/>
            <person name="Scheffler B."/>
            <person name="Saski C."/>
            <person name="Grover C."/>
            <person name="Hu G."/>
            <person name="Conover J."/>
            <person name="Carlson J."/>
            <person name="Shu S."/>
            <person name="Boston L."/>
            <person name="Williams M."/>
            <person name="Peterson D."/>
            <person name="Mcgee K."/>
            <person name="Jones D."/>
            <person name="Wendel J."/>
            <person name="Stelly D."/>
            <person name="Grimwood J."/>
            <person name="Schmutz J."/>
        </authorList>
    </citation>
    <scope>NUCLEOTIDE SEQUENCE [LARGE SCALE GENOMIC DNA]</scope>
    <source>
        <strain evidence="5">7179.01</strain>
    </source>
</reference>
<evidence type="ECO:0000313" key="6">
    <source>
        <dbReference type="Proteomes" id="UP000322667"/>
    </source>
</evidence>
<dbReference type="SMART" id="SM00545">
    <property type="entry name" value="JmjN"/>
    <property type="match status" value="1"/>
</dbReference>
<name>A0A5D2HVH9_GOSTO</name>
<dbReference type="GO" id="GO:0005634">
    <property type="term" value="C:nucleus"/>
    <property type="evidence" value="ECO:0007669"/>
    <property type="project" value="TreeGrafter"/>
</dbReference>
<gene>
    <name evidence="5" type="ORF">ES332_D13G111000v1</name>
</gene>
<dbReference type="PANTHER" id="PTHR10694:SF33">
    <property type="entry name" value="LYSINE-SPECIFIC DEMETHYLASE 5"/>
    <property type="match status" value="1"/>
</dbReference>
<feature type="domain" description="JmjN" evidence="3">
    <location>
        <begin position="195"/>
        <end position="236"/>
    </location>
</feature>
<dbReference type="AlphaFoldDB" id="A0A5D2HVH9"/>
<organism evidence="5 6">
    <name type="scientific">Gossypium tomentosum</name>
    <name type="common">Hawaiian cotton</name>
    <name type="synonym">Gossypium sandvicense</name>
    <dbReference type="NCBI Taxonomy" id="34277"/>
    <lineage>
        <taxon>Eukaryota</taxon>
        <taxon>Viridiplantae</taxon>
        <taxon>Streptophyta</taxon>
        <taxon>Embryophyta</taxon>
        <taxon>Tracheophyta</taxon>
        <taxon>Spermatophyta</taxon>
        <taxon>Magnoliopsida</taxon>
        <taxon>eudicotyledons</taxon>
        <taxon>Gunneridae</taxon>
        <taxon>Pentapetalae</taxon>
        <taxon>rosids</taxon>
        <taxon>malvids</taxon>
        <taxon>Malvales</taxon>
        <taxon>Malvaceae</taxon>
        <taxon>Malvoideae</taxon>
        <taxon>Gossypium</taxon>
    </lineage>
</organism>
<dbReference type="EMBL" id="CM017635">
    <property type="protein sequence ID" value="TYH34182.1"/>
    <property type="molecule type" value="Genomic_DNA"/>
</dbReference>
<evidence type="ECO:0000256" key="2">
    <source>
        <dbReference type="ARBA" id="ARBA00023004"/>
    </source>
</evidence>
<evidence type="ECO:0000256" key="1">
    <source>
        <dbReference type="ARBA" id="ARBA00022723"/>
    </source>
</evidence>
<evidence type="ECO:0000313" key="5">
    <source>
        <dbReference type="EMBL" id="TYH34182.1"/>
    </source>
</evidence>
<proteinExistence type="predicted"/>
<dbReference type="SMART" id="SM00558">
    <property type="entry name" value="JmjC"/>
    <property type="match status" value="1"/>
</dbReference>
<keyword evidence="2" id="KW-0408">Iron</keyword>
<dbReference type="PROSITE" id="PS51184">
    <property type="entry name" value="JMJC"/>
    <property type="match status" value="1"/>
</dbReference>
<dbReference type="SUPFAM" id="SSF51197">
    <property type="entry name" value="Clavaminate synthase-like"/>
    <property type="match status" value="1"/>
</dbReference>
<dbReference type="GO" id="GO:0046872">
    <property type="term" value="F:metal ion binding"/>
    <property type="evidence" value="ECO:0007669"/>
    <property type="project" value="UniProtKB-KW"/>
</dbReference>
<keyword evidence="1" id="KW-0479">Metal-binding</keyword>
<dbReference type="PROSITE" id="PS51183">
    <property type="entry name" value="JMJN"/>
    <property type="match status" value="1"/>
</dbReference>
<dbReference type="GO" id="GO:0141052">
    <property type="term" value="F:histone H3 demethylase activity"/>
    <property type="evidence" value="ECO:0007669"/>
    <property type="project" value="UniProtKB-ARBA"/>
</dbReference>